<sequence length="122" mass="13188">MEFKNVAASIVISASALFAVAKIVTNMKPCISIILSFAFLILQLLFCFYYCCCCCYCYFAANGVVGVAAVAAAAAAAIVVSESPHHSHKALIQCYEVNSTKPLKKDVMVKSKSGRYDRIANF</sequence>
<dbReference type="AlphaFoldDB" id="A0A1A9UI46"/>
<keyword evidence="1" id="KW-1133">Transmembrane helix</keyword>
<evidence type="ECO:0000256" key="1">
    <source>
        <dbReference type="SAM" id="Phobius"/>
    </source>
</evidence>
<evidence type="ECO:0000313" key="2">
    <source>
        <dbReference type="EnsemblMetazoa" id="GAUT005576-PA"/>
    </source>
</evidence>
<keyword evidence="1" id="KW-0472">Membrane</keyword>
<accession>A0A1A9UI46</accession>
<feature type="transmembrane region" description="Helical" evidence="1">
    <location>
        <begin position="31"/>
        <end position="52"/>
    </location>
</feature>
<dbReference type="Proteomes" id="UP000078200">
    <property type="component" value="Unassembled WGS sequence"/>
</dbReference>
<evidence type="ECO:0000313" key="3">
    <source>
        <dbReference type="Proteomes" id="UP000078200"/>
    </source>
</evidence>
<feature type="transmembrane region" description="Helical" evidence="1">
    <location>
        <begin position="59"/>
        <end position="80"/>
    </location>
</feature>
<organism evidence="2 3">
    <name type="scientific">Glossina austeni</name>
    <name type="common">Savannah tsetse fly</name>
    <dbReference type="NCBI Taxonomy" id="7395"/>
    <lineage>
        <taxon>Eukaryota</taxon>
        <taxon>Metazoa</taxon>
        <taxon>Ecdysozoa</taxon>
        <taxon>Arthropoda</taxon>
        <taxon>Hexapoda</taxon>
        <taxon>Insecta</taxon>
        <taxon>Pterygota</taxon>
        <taxon>Neoptera</taxon>
        <taxon>Endopterygota</taxon>
        <taxon>Diptera</taxon>
        <taxon>Brachycera</taxon>
        <taxon>Muscomorpha</taxon>
        <taxon>Hippoboscoidea</taxon>
        <taxon>Glossinidae</taxon>
        <taxon>Glossina</taxon>
    </lineage>
</organism>
<keyword evidence="3" id="KW-1185">Reference proteome</keyword>
<name>A0A1A9UI46_GLOAU</name>
<protein>
    <recommendedName>
        <fullName evidence="4">Transmembrane protein</fullName>
    </recommendedName>
</protein>
<dbReference type="EnsemblMetazoa" id="GAUT005576-RA">
    <property type="protein sequence ID" value="GAUT005576-PA"/>
    <property type="gene ID" value="GAUT005576"/>
</dbReference>
<keyword evidence="1" id="KW-0812">Transmembrane</keyword>
<reference evidence="2" key="1">
    <citation type="submission" date="2020-05" db="UniProtKB">
        <authorList>
            <consortium name="EnsemblMetazoa"/>
        </authorList>
    </citation>
    <scope>IDENTIFICATION</scope>
    <source>
        <strain evidence="2">TTRI</strain>
    </source>
</reference>
<dbReference type="VEuPathDB" id="VectorBase:GAUT005576"/>
<proteinExistence type="predicted"/>
<evidence type="ECO:0008006" key="4">
    <source>
        <dbReference type="Google" id="ProtNLM"/>
    </source>
</evidence>